<sequence>MGGSTVNRSCEVVHQASSEEAPSPASVNNDWKHWVVMQGNDSMAVDDV</sequence>
<organism evidence="2 3">
    <name type="scientific">Trifolium medium</name>
    <dbReference type="NCBI Taxonomy" id="97028"/>
    <lineage>
        <taxon>Eukaryota</taxon>
        <taxon>Viridiplantae</taxon>
        <taxon>Streptophyta</taxon>
        <taxon>Embryophyta</taxon>
        <taxon>Tracheophyta</taxon>
        <taxon>Spermatophyta</taxon>
        <taxon>Magnoliopsida</taxon>
        <taxon>eudicotyledons</taxon>
        <taxon>Gunneridae</taxon>
        <taxon>Pentapetalae</taxon>
        <taxon>rosids</taxon>
        <taxon>fabids</taxon>
        <taxon>Fabales</taxon>
        <taxon>Fabaceae</taxon>
        <taxon>Papilionoideae</taxon>
        <taxon>50 kb inversion clade</taxon>
        <taxon>NPAAA clade</taxon>
        <taxon>Hologalegina</taxon>
        <taxon>IRL clade</taxon>
        <taxon>Trifolieae</taxon>
        <taxon>Trifolium</taxon>
    </lineage>
</organism>
<proteinExistence type="predicted"/>
<feature type="compositionally biased region" description="Low complexity" evidence="1">
    <location>
        <begin position="16"/>
        <end position="26"/>
    </location>
</feature>
<evidence type="ECO:0000256" key="1">
    <source>
        <dbReference type="SAM" id="MobiDB-lite"/>
    </source>
</evidence>
<feature type="region of interest" description="Disordered" evidence="1">
    <location>
        <begin position="1"/>
        <end position="27"/>
    </location>
</feature>
<protein>
    <submittedName>
        <fullName evidence="2">Uncharacterized protein</fullName>
    </submittedName>
</protein>
<reference evidence="2 3" key="1">
    <citation type="journal article" date="2018" name="Front. Plant Sci.">
        <title>Red Clover (Trifolium pratense) and Zigzag Clover (T. medium) - A Picture of Genomic Similarities and Differences.</title>
        <authorList>
            <person name="Dluhosova J."/>
            <person name="Istvanek J."/>
            <person name="Nedelnik J."/>
            <person name="Repkova J."/>
        </authorList>
    </citation>
    <scope>NUCLEOTIDE SEQUENCE [LARGE SCALE GENOMIC DNA]</scope>
    <source>
        <strain evidence="3">cv. 10/8</strain>
        <tissue evidence="2">Leaf</tissue>
    </source>
</reference>
<accession>A0A392T977</accession>
<name>A0A392T977_9FABA</name>
<dbReference type="Proteomes" id="UP000265520">
    <property type="component" value="Unassembled WGS sequence"/>
</dbReference>
<dbReference type="EMBL" id="LXQA010533231">
    <property type="protein sequence ID" value="MCI57683.1"/>
    <property type="molecule type" value="Genomic_DNA"/>
</dbReference>
<dbReference type="AlphaFoldDB" id="A0A392T977"/>
<evidence type="ECO:0000313" key="3">
    <source>
        <dbReference type="Proteomes" id="UP000265520"/>
    </source>
</evidence>
<comment type="caution">
    <text evidence="2">The sequence shown here is derived from an EMBL/GenBank/DDBJ whole genome shotgun (WGS) entry which is preliminary data.</text>
</comment>
<evidence type="ECO:0000313" key="2">
    <source>
        <dbReference type="EMBL" id="MCI57683.1"/>
    </source>
</evidence>
<keyword evidence="3" id="KW-1185">Reference proteome</keyword>